<dbReference type="Proteomes" id="UP000295124">
    <property type="component" value="Unassembled WGS sequence"/>
</dbReference>
<gene>
    <name evidence="3" type="ORF">E1263_16995</name>
</gene>
<dbReference type="EMBL" id="SMKX01000042">
    <property type="protein sequence ID" value="TDD58981.1"/>
    <property type="molecule type" value="Genomic_DNA"/>
</dbReference>
<dbReference type="Gene3D" id="3.40.50.300">
    <property type="entry name" value="P-loop containing nucleotide triphosphate hydrolases"/>
    <property type="match status" value="1"/>
</dbReference>
<keyword evidence="4" id="KW-1185">Reference proteome</keyword>
<dbReference type="PANTHER" id="PTHR30486">
    <property type="entry name" value="TWITCHING MOTILITY PROTEIN PILT"/>
    <property type="match status" value="1"/>
</dbReference>
<feature type="domain" description="Bacterial type II secretion system protein E" evidence="2">
    <location>
        <begin position="81"/>
        <end position="332"/>
    </location>
</feature>
<evidence type="ECO:0000313" key="4">
    <source>
        <dbReference type="Proteomes" id="UP000295124"/>
    </source>
</evidence>
<dbReference type="InterPro" id="IPR050921">
    <property type="entry name" value="T4SS_GSP_E_ATPase"/>
</dbReference>
<dbReference type="Gene3D" id="3.30.450.380">
    <property type="match status" value="1"/>
</dbReference>
<dbReference type="GO" id="GO:0016887">
    <property type="term" value="F:ATP hydrolysis activity"/>
    <property type="evidence" value="ECO:0007669"/>
    <property type="project" value="InterPro"/>
</dbReference>
<name>A0A4R4ZJQ0_9ACTN</name>
<dbReference type="CDD" id="cd01130">
    <property type="entry name" value="VirB11-like_ATPase"/>
    <property type="match status" value="1"/>
</dbReference>
<evidence type="ECO:0000313" key="3">
    <source>
        <dbReference type="EMBL" id="TDD58981.1"/>
    </source>
</evidence>
<protein>
    <submittedName>
        <fullName evidence="3">CpaF family protein</fullName>
    </submittedName>
</protein>
<dbReference type="InterPro" id="IPR001482">
    <property type="entry name" value="T2SS/T4SS_dom"/>
</dbReference>
<comment type="similarity">
    <text evidence="1">Belongs to the GSP E family.</text>
</comment>
<dbReference type="InterPro" id="IPR027417">
    <property type="entry name" value="P-loop_NTPase"/>
</dbReference>
<dbReference type="Pfam" id="PF00437">
    <property type="entry name" value="T2SSE"/>
    <property type="match status" value="1"/>
</dbReference>
<accession>A0A4R4ZJQ0</accession>
<dbReference type="OrthoDB" id="9810761at2"/>
<evidence type="ECO:0000256" key="1">
    <source>
        <dbReference type="ARBA" id="ARBA00006611"/>
    </source>
</evidence>
<dbReference type="PANTHER" id="PTHR30486:SF15">
    <property type="entry name" value="TYPE II_IV SECRETION SYSTEM ATPASE"/>
    <property type="match status" value="1"/>
</dbReference>
<dbReference type="AlphaFoldDB" id="A0A4R4ZJQ0"/>
<proteinExistence type="inferred from homology"/>
<comment type="caution">
    <text evidence="3">The sequence shown here is derived from an EMBL/GenBank/DDBJ whole genome shotgun (WGS) entry which is preliminary data.</text>
</comment>
<reference evidence="3 4" key="1">
    <citation type="submission" date="2019-03" db="EMBL/GenBank/DDBJ databases">
        <title>Draft genome sequences of novel Actinobacteria.</title>
        <authorList>
            <person name="Sahin N."/>
            <person name="Ay H."/>
            <person name="Saygin H."/>
        </authorList>
    </citation>
    <scope>NUCLEOTIDE SEQUENCE [LARGE SCALE GENOMIC DNA]</scope>
    <source>
        <strain evidence="3 4">JCM 13523</strain>
    </source>
</reference>
<organism evidence="3 4">
    <name type="scientific">Kribbella antibiotica</name>
    <dbReference type="NCBI Taxonomy" id="190195"/>
    <lineage>
        <taxon>Bacteria</taxon>
        <taxon>Bacillati</taxon>
        <taxon>Actinomycetota</taxon>
        <taxon>Actinomycetes</taxon>
        <taxon>Propionibacteriales</taxon>
        <taxon>Kribbellaceae</taxon>
        <taxon>Kribbella</taxon>
    </lineage>
</organism>
<dbReference type="RefSeq" id="WP_132168412.1">
    <property type="nucleotide sequence ID" value="NZ_SMKX01000042.1"/>
</dbReference>
<sequence length="425" mass="46114">MTADRLAARRSGWDDAVELIDAQVRDVVRREGIDPLRDPGAVSTIVATVVREYDERSLTGVVPPIGDIEAVSREVHDRVAGFGPLQRYLDDPTVEEIWINEPSRVFIAREGRHELTTTVLTEEEVSDLVERMLKTTGRRVDVSQPFTDARLPDGSRVHIVLGGITQRYAAINIRKFTVGATRLGDLVQLGSLTPHAAAVLDAAVVCGLNILVSGGTQAGKTTMLNALSGSIPGSERVISCEEVFEIKLPIPDWVSMQTRQAGLEGTGEVRLRDLVKESLRMRPSRVIVGEVRGEECLDLLLALNSGLPGMCTIHANSAREALTKMCTLPLLAGENIGSRFVLPTVAGCVDLVVHLGIAADGKRRVREILAVSGRIEDQVIETETLFGTVDGLLRRAEGHLPHPERFQLAGYNVSGLLTELPRGQG</sequence>
<dbReference type="SUPFAM" id="SSF52540">
    <property type="entry name" value="P-loop containing nucleoside triphosphate hydrolases"/>
    <property type="match status" value="1"/>
</dbReference>
<evidence type="ECO:0000259" key="2">
    <source>
        <dbReference type="Pfam" id="PF00437"/>
    </source>
</evidence>